<reference evidence="3" key="1">
    <citation type="submission" date="2023-02" db="EMBL/GenBank/DDBJ databases">
        <title>Genome of toxic invasive species Heracleum sosnowskyi carries increased number of genes despite the absence of recent whole-genome duplications.</title>
        <authorList>
            <person name="Schelkunov M."/>
            <person name="Shtratnikova V."/>
            <person name="Makarenko M."/>
            <person name="Klepikova A."/>
            <person name="Omelchenko D."/>
            <person name="Novikova G."/>
            <person name="Obukhova E."/>
            <person name="Bogdanov V."/>
            <person name="Penin A."/>
            <person name="Logacheva M."/>
        </authorList>
    </citation>
    <scope>NUCLEOTIDE SEQUENCE</scope>
    <source>
        <strain evidence="3">Hsosn_3</strain>
        <tissue evidence="3">Leaf</tissue>
    </source>
</reference>
<dbReference type="EMBL" id="JAUIZM010000001">
    <property type="protein sequence ID" value="KAK1404588.1"/>
    <property type="molecule type" value="Genomic_DNA"/>
</dbReference>
<feature type="transmembrane region" description="Helical" evidence="2">
    <location>
        <begin position="146"/>
        <end position="171"/>
    </location>
</feature>
<sequence>MDNQQQQQEALKADNDSPPPSFIQVVCKSSGKIRRFAPGTDAAFALNLINKRLLLHNPPTNSTPPLASHIEAVKLGFDSEEPVSFGPTATLFNYGPPWILQTVVDTQSHTPGPAKGEGAPKSTKHSQPGKGSEGYRSAKKTSQPLGIWYISKILLALLMIFAIGATFTLVLENLPALLLYINSNM</sequence>
<feature type="region of interest" description="Disordered" evidence="1">
    <location>
        <begin position="107"/>
        <end position="138"/>
    </location>
</feature>
<accession>A0AAD8JIW3</accession>
<evidence type="ECO:0000313" key="4">
    <source>
        <dbReference type="Proteomes" id="UP001237642"/>
    </source>
</evidence>
<keyword evidence="2" id="KW-0472">Membrane</keyword>
<comment type="caution">
    <text evidence="3">The sequence shown here is derived from an EMBL/GenBank/DDBJ whole genome shotgun (WGS) entry which is preliminary data.</text>
</comment>
<dbReference type="PANTHER" id="PTHR36396:SF1">
    <property type="entry name" value="MALTASE-GLUCOAMYLASE, INTESTINAL PROTEIN"/>
    <property type="match status" value="1"/>
</dbReference>
<protein>
    <submittedName>
        <fullName evidence="3">Ig mu chain C region secreted form</fullName>
    </submittedName>
</protein>
<reference evidence="3" key="2">
    <citation type="submission" date="2023-05" db="EMBL/GenBank/DDBJ databases">
        <authorList>
            <person name="Schelkunov M.I."/>
        </authorList>
    </citation>
    <scope>NUCLEOTIDE SEQUENCE</scope>
    <source>
        <strain evidence="3">Hsosn_3</strain>
        <tissue evidence="3">Leaf</tissue>
    </source>
</reference>
<evidence type="ECO:0000256" key="2">
    <source>
        <dbReference type="SAM" id="Phobius"/>
    </source>
</evidence>
<dbReference type="Proteomes" id="UP001237642">
    <property type="component" value="Unassembled WGS sequence"/>
</dbReference>
<dbReference type="PANTHER" id="PTHR36396">
    <property type="entry name" value="MALTASE-GLUCOAMYLASE, INTESTINAL PROTEIN"/>
    <property type="match status" value="1"/>
</dbReference>
<feature type="region of interest" description="Disordered" evidence="1">
    <location>
        <begin position="1"/>
        <end position="21"/>
    </location>
</feature>
<keyword evidence="2" id="KW-0812">Transmembrane</keyword>
<evidence type="ECO:0000256" key="1">
    <source>
        <dbReference type="SAM" id="MobiDB-lite"/>
    </source>
</evidence>
<keyword evidence="2" id="KW-1133">Transmembrane helix</keyword>
<keyword evidence="4" id="KW-1185">Reference proteome</keyword>
<proteinExistence type="predicted"/>
<dbReference type="AlphaFoldDB" id="A0AAD8JIW3"/>
<evidence type="ECO:0000313" key="3">
    <source>
        <dbReference type="EMBL" id="KAK1404588.1"/>
    </source>
</evidence>
<name>A0AAD8JIW3_9APIA</name>
<organism evidence="3 4">
    <name type="scientific">Heracleum sosnowskyi</name>
    <dbReference type="NCBI Taxonomy" id="360622"/>
    <lineage>
        <taxon>Eukaryota</taxon>
        <taxon>Viridiplantae</taxon>
        <taxon>Streptophyta</taxon>
        <taxon>Embryophyta</taxon>
        <taxon>Tracheophyta</taxon>
        <taxon>Spermatophyta</taxon>
        <taxon>Magnoliopsida</taxon>
        <taxon>eudicotyledons</taxon>
        <taxon>Gunneridae</taxon>
        <taxon>Pentapetalae</taxon>
        <taxon>asterids</taxon>
        <taxon>campanulids</taxon>
        <taxon>Apiales</taxon>
        <taxon>Apiaceae</taxon>
        <taxon>Apioideae</taxon>
        <taxon>apioid superclade</taxon>
        <taxon>Tordylieae</taxon>
        <taxon>Tordyliinae</taxon>
        <taxon>Heracleum</taxon>
    </lineage>
</organism>
<gene>
    <name evidence="3" type="ORF">POM88_004193</name>
</gene>